<dbReference type="GeneID" id="92090712"/>
<reference evidence="6 7" key="1">
    <citation type="submission" date="2023-01" db="EMBL/GenBank/DDBJ databases">
        <title>Analysis of 21 Apiospora genomes using comparative genomics revels a genus with tremendous synthesis potential of carbohydrate active enzymes and secondary metabolites.</title>
        <authorList>
            <person name="Sorensen T."/>
        </authorList>
    </citation>
    <scope>NUCLEOTIDE SEQUENCE [LARGE SCALE GENOMIC DNA]</scope>
    <source>
        <strain evidence="6 7">CBS 135458</strain>
    </source>
</reference>
<evidence type="ECO:0000256" key="4">
    <source>
        <dbReference type="RuleBase" id="RU003694"/>
    </source>
</evidence>
<dbReference type="RefSeq" id="XP_066716918.1">
    <property type="nucleotide sequence ID" value="XM_066857649.1"/>
</dbReference>
<dbReference type="SMART" id="SM00825">
    <property type="entry name" value="PKS_KS"/>
    <property type="match status" value="1"/>
</dbReference>
<dbReference type="CDD" id="cd00833">
    <property type="entry name" value="PKS"/>
    <property type="match status" value="1"/>
</dbReference>
<evidence type="ECO:0000256" key="3">
    <source>
        <dbReference type="ARBA" id="ARBA00022679"/>
    </source>
</evidence>
<evidence type="ECO:0000313" key="7">
    <source>
        <dbReference type="Proteomes" id="UP001480595"/>
    </source>
</evidence>
<dbReference type="Gene3D" id="3.10.129.120">
    <property type="match status" value="1"/>
</dbReference>
<evidence type="ECO:0000259" key="5">
    <source>
        <dbReference type="PROSITE" id="PS52004"/>
    </source>
</evidence>
<proteinExistence type="inferred from homology"/>
<keyword evidence="7" id="KW-1185">Reference proteome</keyword>
<evidence type="ECO:0000256" key="2">
    <source>
        <dbReference type="ARBA" id="ARBA00022553"/>
    </source>
</evidence>
<evidence type="ECO:0000256" key="1">
    <source>
        <dbReference type="ARBA" id="ARBA00022450"/>
    </source>
</evidence>
<accession>A0ABR1VEH2</accession>
<keyword evidence="2" id="KW-0597">Phosphoprotein</keyword>
<dbReference type="Gene3D" id="3.30.70.250">
    <property type="entry name" value="Malonyl-CoA ACP transacylase, ACP-binding"/>
    <property type="match status" value="1"/>
</dbReference>
<comment type="caution">
    <text evidence="6">The sequence shown here is derived from an EMBL/GenBank/DDBJ whole genome shotgun (WGS) entry which is preliminary data.</text>
</comment>
<dbReference type="Pfam" id="PF14765">
    <property type="entry name" value="PS-DH"/>
    <property type="match status" value="1"/>
</dbReference>
<dbReference type="SUPFAM" id="SSF53901">
    <property type="entry name" value="Thiolase-like"/>
    <property type="match status" value="2"/>
</dbReference>
<dbReference type="InterPro" id="IPR014031">
    <property type="entry name" value="Ketoacyl_synth_C"/>
</dbReference>
<name>A0ABR1VEH2_9PEZI</name>
<dbReference type="PANTHER" id="PTHR43775:SF20">
    <property type="entry name" value="HYBRID PKS-NRPS SYNTHETASE APDA"/>
    <property type="match status" value="1"/>
</dbReference>
<dbReference type="InterPro" id="IPR016039">
    <property type="entry name" value="Thiolase-like"/>
</dbReference>
<gene>
    <name evidence="6" type="ORF">PG994_006240</name>
</gene>
<sequence length="590" mass="64917">MNEPIAIIGNACRLAGNATSPSKLWGLLQDPEDVLREIPDERFSARGFYHPNNAHHGHPNVSHAYTLNQDVAKFNAEFFWVKPVEARAIDPQQRLLMETVYEALEDAGQPMNALRGSDTNVYVGVMCQDYEAMLQRELQDIPTYTVTGVGCSIPSNRTSRPMGQMRLSEWSSKWTPAGDPAEAEAIAKAFYGDKLANHPGVSPICVGSIKTVLGHTEGAAGVAAALKASLALKHADIPPNLLFENISERVMPFYENLEISTTLRPWSATHAGPRRASVNSFGLGGTNVTISGDEDAIDSLRVMLEDEKKFCRKLRVDTAYHSRHMLPVFGPYVQSLRAAGVAAREPGLDDDNSRCLWYSRSMSAALGFLWTRLGEATVKLDLEQYSRTVSGEEAQVRHVSHSIWARHAGESEEEEELYVHPTELDAAFQSIILAYAYPYDGQLHIVHLPTTIKCIRLNPALCGGQRRMSDEEVPTDATVCAIADGQGFTGDCAVYSLRDNTSYAAIRVEGLTVRPLGNMTAADDRKVFSKMHWVPSTPDMGVASVDTAPTEDDRGFLAVLERVSTYYLREFDGQVPAEAAARQEPHEPLP</sequence>
<comment type="similarity">
    <text evidence="4">Belongs to the thiolase-like superfamily. Beta-ketoacyl-ACP synthases family.</text>
</comment>
<dbReference type="InterPro" id="IPR014030">
    <property type="entry name" value="Ketoacyl_synth_N"/>
</dbReference>
<dbReference type="InterPro" id="IPR049551">
    <property type="entry name" value="PKS_DH_C"/>
</dbReference>
<protein>
    <submittedName>
        <fullName evidence="6">Polyketide synthase</fullName>
    </submittedName>
</protein>
<dbReference type="Gene3D" id="1.10.287.1960">
    <property type="match status" value="1"/>
</dbReference>
<dbReference type="Pfam" id="PF02801">
    <property type="entry name" value="Ketoacyl-synt_C"/>
    <property type="match status" value="1"/>
</dbReference>
<keyword evidence="1" id="KW-0596">Phosphopantetheine</keyword>
<dbReference type="PROSITE" id="PS52004">
    <property type="entry name" value="KS3_2"/>
    <property type="match status" value="1"/>
</dbReference>
<dbReference type="InterPro" id="IPR050091">
    <property type="entry name" value="PKS_NRPS_Biosynth_Enz"/>
</dbReference>
<feature type="domain" description="Ketosynthase family 3 (KS3)" evidence="5">
    <location>
        <begin position="2"/>
        <end position="294"/>
    </location>
</feature>
<dbReference type="InterPro" id="IPR020841">
    <property type="entry name" value="PKS_Beta-ketoAc_synthase_dom"/>
</dbReference>
<evidence type="ECO:0000313" key="6">
    <source>
        <dbReference type="EMBL" id="KAK8069624.1"/>
    </source>
</evidence>
<dbReference type="Gene3D" id="3.40.47.10">
    <property type="match status" value="2"/>
</dbReference>
<keyword evidence="3 4" id="KW-0808">Transferase</keyword>
<dbReference type="PANTHER" id="PTHR43775">
    <property type="entry name" value="FATTY ACID SYNTHASE"/>
    <property type="match status" value="1"/>
</dbReference>
<organism evidence="6 7">
    <name type="scientific">Apiospora phragmitis</name>
    <dbReference type="NCBI Taxonomy" id="2905665"/>
    <lineage>
        <taxon>Eukaryota</taxon>
        <taxon>Fungi</taxon>
        <taxon>Dikarya</taxon>
        <taxon>Ascomycota</taxon>
        <taxon>Pezizomycotina</taxon>
        <taxon>Sordariomycetes</taxon>
        <taxon>Xylariomycetidae</taxon>
        <taxon>Amphisphaeriales</taxon>
        <taxon>Apiosporaceae</taxon>
        <taxon>Apiospora</taxon>
    </lineage>
</organism>
<dbReference type="EMBL" id="JAQQWL010000006">
    <property type="protein sequence ID" value="KAK8069624.1"/>
    <property type="molecule type" value="Genomic_DNA"/>
</dbReference>
<dbReference type="Proteomes" id="UP001480595">
    <property type="component" value="Unassembled WGS sequence"/>
</dbReference>
<dbReference type="Pfam" id="PF00109">
    <property type="entry name" value="ketoacyl-synt"/>
    <property type="match status" value="1"/>
</dbReference>